<dbReference type="AlphaFoldDB" id="A0A9P7ZYY2"/>
<evidence type="ECO:0000313" key="2">
    <source>
        <dbReference type="EMBL" id="KAG9319755.1"/>
    </source>
</evidence>
<evidence type="ECO:0000313" key="3">
    <source>
        <dbReference type="Proteomes" id="UP000717515"/>
    </source>
</evidence>
<organism evidence="2 3">
    <name type="scientific">Mortierella alpina</name>
    <name type="common">Oleaginous fungus</name>
    <name type="synonym">Mortierella renispora</name>
    <dbReference type="NCBI Taxonomy" id="64518"/>
    <lineage>
        <taxon>Eukaryota</taxon>
        <taxon>Fungi</taxon>
        <taxon>Fungi incertae sedis</taxon>
        <taxon>Mucoromycota</taxon>
        <taxon>Mortierellomycotina</taxon>
        <taxon>Mortierellomycetes</taxon>
        <taxon>Mortierellales</taxon>
        <taxon>Mortierellaceae</taxon>
        <taxon>Mortierella</taxon>
    </lineage>
</organism>
<dbReference type="SUPFAM" id="SSF51735">
    <property type="entry name" value="NAD(P)-binding Rossmann-fold domains"/>
    <property type="match status" value="1"/>
</dbReference>
<dbReference type="GO" id="GO:0016491">
    <property type="term" value="F:oxidoreductase activity"/>
    <property type="evidence" value="ECO:0007669"/>
    <property type="project" value="UniProtKB-KW"/>
</dbReference>
<dbReference type="EMBL" id="JAIFTL010000383">
    <property type="protein sequence ID" value="KAG9319755.1"/>
    <property type="molecule type" value="Genomic_DNA"/>
</dbReference>
<dbReference type="PANTHER" id="PTHR43157:SF31">
    <property type="entry name" value="PHOSPHATIDYLINOSITOL-GLYCAN BIOSYNTHESIS CLASS F PROTEIN"/>
    <property type="match status" value="1"/>
</dbReference>
<dbReference type="PRINTS" id="PR00081">
    <property type="entry name" value="GDHRDH"/>
</dbReference>
<dbReference type="Gene3D" id="3.40.50.720">
    <property type="entry name" value="NAD(P)-binding Rossmann-like Domain"/>
    <property type="match status" value="1"/>
</dbReference>
<dbReference type="Pfam" id="PF00106">
    <property type="entry name" value="adh_short"/>
    <property type="match status" value="1"/>
</dbReference>
<dbReference type="InterPro" id="IPR036291">
    <property type="entry name" value="NAD(P)-bd_dom_sf"/>
</dbReference>
<name>A0A9P7ZYY2_MORAP</name>
<comment type="caution">
    <text evidence="2">The sequence shown here is derived from an EMBL/GenBank/DDBJ whole genome shotgun (WGS) entry which is preliminary data.</text>
</comment>
<evidence type="ECO:0000256" key="1">
    <source>
        <dbReference type="ARBA" id="ARBA00023002"/>
    </source>
</evidence>
<accession>A0A9P7ZYY2</accession>
<reference evidence="2" key="1">
    <citation type="submission" date="2021-07" db="EMBL/GenBank/DDBJ databases">
        <title>Draft genome of Mortierella alpina, strain LL118, isolated from an aspen leaf litter sample.</title>
        <authorList>
            <person name="Yang S."/>
            <person name="Vinatzer B.A."/>
        </authorList>
    </citation>
    <scope>NUCLEOTIDE SEQUENCE</scope>
    <source>
        <strain evidence="2">LL118</strain>
    </source>
</reference>
<dbReference type="Proteomes" id="UP000717515">
    <property type="component" value="Unassembled WGS sequence"/>
</dbReference>
<gene>
    <name evidence="2" type="ORF">KVV02_005872</name>
</gene>
<protein>
    <submittedName>
        <fullName evidence="2">Uncharacterized protein</fullName>
    </submittedName>
</protein>
<keyword evidence="1" id="KW-0560">Oxidoreductase</keyword>
<dbReference type="PANTHER" id="PTHR43157">
    <property type="entry name" value="PHOSPHATIDYLINOSITOL-GLYCAN BIOSYNTHESIS CLASS F PROTEIN-RELATED"/>
    <property type="match status" value="1"/>
</dbReference>
<proteinExistence type="predicted"/>
<sequence length="327" mass="36748">MHYGEVLTQPQFWKTFFTRNRYSHDEIPDLSDKVAIVTGANSGLGYATTVALAGHGAHVFLACRSRERAMDAIKRARKEIREKFKHVQEPILEFLELDLNDMNKARQAAQSFLSKGLPLHILINNSGMVTPSGMSADGIEQQFAVNHLGHFVFTINLLDKIKESQPSRIVILASMGHECTVPGGIDFDSLNDESKSSPLTRYGRSKLANILFGRALARRMADERVYVNIAHPGLVKTELMGHANEIKSLATMFFDKMTNTMAMMPETGALTQLYLATSPEIVNRDIRGRYFVPIANEIQPSSYARDDDLGEKLWTFSEQLTREKLRD</sequence>
<dbReference type="CDD" id="cd05327">
    <property type="entry name" value="retinol-DH_like_SDR_c_like"/>
    <property type="match status" value="1"/>
</dbReference>
<dbReference type="InterPro" id="IPR002347">
    <property type="entry name" value="SDR_fam"/>
</dbReference>